<protein>
    <submittedName>
        <fullName evidence="1">Uncharacterized protein</fullName>
    </submittedName>
</protein>
<evidence type="ECO:0000313" key="2">
    <source>
        <dbReference type="Proteomes" id="UP000829398"/>
    </source>
</evidence>
<name>A0ACB8L7I5_CITSI</name>
<comment type="caution">
    <text evidence="1">The sequence shown here is derived from an EMBL/GenBank/DDBJ whole genome shotgun (WGS) entry which is preliminary data.</text>
</comment>
<keyword evidence="2" id="KW-1185">Reference proteome</keyword>
<reference evidence="2" key="1">
    <citation type="journal article" date="2023" name="Hortic. Res.">
        <title>A chromosome-level phased genome enabling allele-level studies in sweet orange: a case study on citrus Huanglongbing tolerance.</title>
        <authorList>
            <person name="Wu B."/>
            <person name="Yu Q."/>
            <person name="Deng Z."/>
            <person name="Duan Y."/>
            <person name="Luo F."/>
            <person name="Gmitter F. Jr."/>
        </authorList>
    </citation>
    <scope>NUCLEOTIDE SEQUENCE [LARGE SCALE GENOMIC DNA]</scope>
    <source>
        <strain evidence="2">cv. Valencia</strain>
    </source>
</reference>
<evidence type="ECO:0000313" key="1">
    <source>
        <dbReference type="EMBL" id="KAH9769377.1"/>
    </source>
</evidence>
<dbReference type="Proteomes" id="UP000829398">
    <property type="component" value="Chromosome 4"/>
</dbReference>
<dbReference type="EMBL" id="CM039173">
    <property type="protein sequence ID" value="KAH9769377.1"/>
    <property type="molecule type" value="Genomic_DNA"/>
</dbReference>
<organism evidence="1 2">
    <name type="scientific">Citrus sinensis</name>
    <name type="common">Sweet orange</name>
    <name type="synonym">Citrus aurantium var. sinensis</name>
    <dbReference type="NCBI Taxonomy" id="2711"/>
    <lineage>
        <taxon>Eukaryota</taxon>
        <taxon>Viridiplantae</taxon>
        <taxon>Streptophyta</taxon>
        <taxon>Embryophyta</taxon>
        <taxon>Tracheophyta</taxon>
        <taxon>Spermatophyta</taxon>
        <taxon>Magnoliopsida</taxon>
        <taxon>eudicotyledons</taxon>
        <taxon>Gunneridae</taxon>
        <taxon>Pentapetalae</taxon>
        <taxon>rosids</taxon>
        <taxon>malvids</taxon>
        <taxon>Sapindales</taxon>
        <taxon>Rutaceae</taxon>
        <taxon>Aurantioideae</taxon>
        <taxon>Citrus</taxon>
    </lineage>
</organism>
<gene>
    <name evidence="1" type="ORF">KPL71_011976</name>
</gene>
<sequence>MATETADPSAYISTPIVEDHPSDQASQTDPMPPPVHEHPTKPSSASWFTFDDIPRHKWSARLQEFAAWIDLQGTKPNAQPQAVLHEFMARSTGSLRDWLESLGEYKQIQFMESPIGTALNLIHEQFIGEKTASTDADRKEYHQMKCYSLKRHLLDAHYKRMSILFYKLNGFNEPSLKHVFIASFPSELQPNLQRKLTATNLSIADISLGKIFQMAMLSLDKICEQKEFFKDLMEDKKSFSQACHKPYLKIEYVSQYRKKKSNRCFFCKKRGHFARNCPHKSAKAVRLIQHLQHSSLLSENEDVESNFSEQSAQDDQTAFLIAESSDSEDISVISTVQTVNHVSTILRPSLKMSILLSKFHKPVPVIGFIDTDAETSMIDPSVLPSDCWEHHSKLFRAVNGETFETTLITKKPIGIQFFPNCIIWKKIVASKLPDKDLLIGFDILHLVKNLFLTSSGVRYKQMFLPYTDTLRLYALSETPSPYSHISQKFLEFCPENHSQFHHPSPLWKNEQFFIHLPFKLNEDINPTKASHQGMSPSDLLLAKQEYSQLLQQGLIEFTDSYWACQAFYVEKRSELIHGKKRLVIDYQPLNSFLKDDKFPLPKIQTLFVHRQGDRIFSKFDLKAGFWQLEAVKQLKVIAQSPPPLRIPTNGHRILQIDASDNYWSAILLEEINGVRHFSAHASGQFKDSEKNYHVIYKEILPVKYGIKKFEFHLISHTFLINMDNYYFPKIFDFKNKLLPDKQLLNLKTWFAKYDFTVQHIKGNQNLIPDFLTRPAINKPSLISSIQTIPVIAMNCQLSFKALNQRNFPMNISFQLAYQLQDFAKKFLYRFFFNVQTKKPDRFPNLCMEHLFLTGPTLSSLSICEDELWYMWCLTTLYATKLVLPIKPVLTHLTTPEFSPDLLWTLLEWYSPLTWWRKQLQQLITFHGLDKMLEQEANMWTTVFIVHRPYFQHPETRDYWTQDMAYEWRTYPHPDTLIHDASVTYVLKAYLMELNNVPSPAIDIHHTSIGPSHTLEIIPKMEHCSSPQGILVIEQRPDYTNVLFQDVQDPWEDFQSLLHTKNPRYTVTTPDSPAASTSQHMTEADEEKYQQAEVYLDQRQIRWHKRQYEKDTGDVSPSRYPSTP</sequence>
<accession>A0ACB8L7I5</accession>
<proteinExistence type="predicted"/>